<evidence type="ECO:0000256" key="4">
    <source>
        <dbReference type="ARBA" id="ARBA00023163"/>
    </source>
</evidence>
<keyword evidence="3" id="KW-0731">Sigma factor</keyword>
<evidence type="ECO:0000256" key="2">
    <source>
        <dbReference type="ARBA" id="ARBA00023015"/>
    </source>
</evidence>
<dbReference type="KEGG" id="pcea:J3359_17500"/>
<dbReference type="InterPro" id="IPR039425">
    <property type="entry name" value="RNA_pol_sigma-70-like"/>
</dbReference>
<keyword evidence="4" id="KW-0804">Transcription</keyword>
<reference evidence="6 7" key="1">
    <citation type="submission" date="2021-03" db="EMBL/GenBank/DDBJ databases">
        <title>Complete genome of Polaribacter_sp.SM13.</title>
        <authorList>
            <person name="Jeong S.W."/>
            <person name="Bae J.W."/>
        </authorList>
    </citation>
    <scope>NUCLEOTIDE SEQUENCE [LARGE SCALE GENOMIC DNA]</scope>
    <source>
        <strain evidence="6 7">SM13</strain>
    </source>
</reference>
<dbReference type="PANTHER" id="PTHR43133:SF46">
    <property type="entry name" value="RNA POLYMERASE SIGMA-70 FACTOR ECF SUBFAMILY"/>
    <property type="match status" value="1"/>
</dbReference>
<accession>A0A975CPY5</accession>
<dbReference type="Gene3D" id="1.10.10.10">
    <property type="entry name" value="Winged helix-like DNA-binding domain superfamily/Winged helix DNA-binding domain"/>
    <property type="match status" value="1"/>
</dbReference>
<dbReference type="NCBIfam" id="TIGR02937">
    <property type="entry name" value="sigma70-ECF"/>
    <property type="match status" value="1"/>
</dbReference>
<dbReference type="InterPro" id="IPR014284">
    <property type="entry name" value="RNA_pol_sigma-70_dom"/>
</dbReference>
<sequence length="221" mass="25978">MDTASLFNYNENLKKNGNESFFFKEKKVINGVSDLQLWQEFKSGSESAFATIYKNHAAKLYSYGLKLVRNEDLVKDSIQDLFVDIWNSKDKLANVTSIKGYLYKSIRRKLIREATKQRKFFDNTKDISNLLSSTPSAEFNLIEKQHFDRDCKILKKHIATLSQKQKEIIHLKFYANLSYEDIMEVMSLDKKATYNLMSRTVKILRKQMKFSLIFLMLLFSF</sequence>
<evidence type="ECO:0000313" key="7">
    <source>
        <dbReference type="Proteomes" id="UP000663920"/>
    </source>
</evidence>
<dbReference type="AlphaFoldDB" id="A0A975CPY5"/>
<evidence type="ECO:0000256" key="3">
    <source>
        <dbReference type="ARBA" id="ARBA00023082"/>
    </source>
</evidence>
<dbReference type="InterPro" id="IPR013325">
    <property type="entry name" value="RNA_pol_sigma_r2"/>
</dbReference>
<dbReference type="SUPFAM" id="SSF88946">
    <property type="entry name" value="Sigma2 domain of RNA polymerase sigma factors"/>
    <property type="match status" value="1"/>
</dbReference>
<dbReference type="Pfam" id="PF04542">
    <property type="entry name" value="Sigma70_r2"/>
    <property type="match status" value="1"/>
</dbReference>
<keyword evidence="2" id="KW-0805">Transcription regulation</keyword>
<dbReference type="SUPFAM" id="SSF88659">
    <property type="entry name" value="Sigma3 and sigma4 domains of RNA polymerase sigma factors"/>
    <property type="match status" value="1"/>
</dbReference>
<feature type="domain" description="RNA polymerase sigma-70 region 2" evidence="5">
    <location>
        <begin position="52"/>
        <end position="119"/>
    </location>
</feature>
<dbReference type="EMBL" id="CP071869">
    <property type="protein sequence ID" value="QTE22565.1"/>
    <property type="molecule type" value="Genomic_DNA"/>
</dbReference>
<organism evidence="6 7">
    <name type="scientific">Polaribacter cellanae</name>
    <dbReference type="NCBI Taxonomy" id="2818493"/>
    <lineage>
        <taxon>Bacteria</taxon>
        <taxon>Pseudomonadati</taxon>
        <taxon>Bacteroidota</taxon>
        <taxon>Flavobacteriia</taxon>
        <taxon>Flavobacteriales</taxon>
        <taxon>Flavobacteriaceae</taxon>
    </lineage>
</organism>
<protein>
    <submittedName>
        <fullName evidence="6">Sigma-70 family RNA polymerase sigma factor</fullName>
    </submittedName>
</protein>
<evidence type="ECO:0000313" key="6">
    <source>
        <dbReference type="EMBL" id="QTE22565.1"/>
    </source>
</evidence>
<proteinExistence type="inferred from homology"/>
<keyword evidence="7" id="KW-1185">Reference proteome</keyword>
<name>A0A975CPY5_9FLAO</name>
<dbReference type="InterPro" id="IPR007627">
    <property type="entry name" value="RNA_pol_sigma70_r2"/>
</dbReference>
<evidence type="ECO:0000256" key="1">
    <source>
        <dbReference type="ARBA" id="ARBA00010641"/>
    </source>
</evidence>
<comment type="similarity">
    <text evidence="1">Belongs to the sigma-70 factor family. ECF subfamily.</text>
</comment>
<dbReference type="GO" id="GO:0016987">
    <property type="term" value="F:sigma factor activity"/>
    <property type="evidence" value="ECO:0007669"/>
    <property type="project" value="UniProtKB-KW"/>
</dbReference>
<dbReference type="RefSeq" id="WP_208078420.1">
    <property type="nucleotide sequence ID" value="NZ_CP071869.1"/>
</dbReference>
<dbReference type="PANTHER" id="PTHR43133">
    <property type="entry name" value="RNA POLYMERASE ECF-TYPE SIGMA FACTO"/>
    <property type="match status" value="1"/>
</dbReference>
<dbReference type="GO" id="GO:0006352">
    <property type="term" value="P:DNA-templated transcription initiation"/>
    <property type="evidence" value="ECO:0007669"/>
    <property type="project" value="InterPro"/>
</dbReference>
<dbReference type="Proteomes" id="UP000663920">
    <property type="component" value="Chromosome"/>
</dbReference>
<evidence type="ECO:0000259" key="5">
    <source>
        <dbReference type="Pfam" id="PF04542"/>
    </source>
</evidence>
<dbReference type="InterPro" id="IPR013324">
    <property type="entry name" value="RNA_pol_sigma_r3/r4-like"/>
</dbReference>
<dbReference type="InterPro" id="IPR036388">
    <property type="entry name" value="WH-like_DNA-bd_sf"/>
</dbReference>
<gene>
    <name evidence="6" type="ORF">J3359_17500</name>
</gene>
<dbReference type="Gene3D" id="1.10.1740.10">
    <property type="match status" value="1"/>
</dbReference>